<reference evidence="1" key="1">
    <citation type="submission" date="2019-02" db="EMBL/GenBank/DDBJ databases">
        <title>A novel Candidatus Liberibacter species associated with the New Zealand native fuchsia psyllid, Ctenarytaina fuchsiae.</title>
        <authorList>
            <person name="Thompson S.M."/>
            <person name="Jorgensen N."/>
            <person name="David C."/>
            <person name="Bulman S.R."/>
            <person name="Smith G.R."/>
        </authorList>
    </citation>
    <scope>NUCLEOTIDE SEQUENCE</scope>
    <source>
        <strain evidence="1">Oxford</strain>
    </source>
</reference>
<sequence>MEFHQKVPFKILVIYRILVGYGLTGGSSLEGKKIKVHGAPLCLNVLRDDIEANKHGLVLGPYYNQVNIKNCKNQ</sequence>
<gene>
    <name evidence="1" type="ORF">EU981_00965</name>
</gene>
<dbReference type="AlphaFoldDB" id="A0A937DIS8"/>
<protein>
    <submittedName>
        <fullName evidence="1">Uncharacterized protein</fullName>
    </submittedName>
</protein>
<evidence type="ECO:0000313" key="1">
    <source>
        <dbReference type="EMBL" id="MBL0848666.1"/>
    </source>
</evidence>
<dbReference type="EMBL" id="SEOL01000001">
    <property type="protein sequence ID" value="MBL0848666.1"/>
    <property type="molecule type" value="Genomic_DNA"/>
</dbReference>
<organism evidence="1 2">
    <name type="scientific">Candidatus Liberibacter ctenarytainae</name>
    <dbReference type="NCBI Taxonomy" id="2020335"/>
    <lineage>
        <taxon>Bacteria</taxon>
        <taxon>Pseudomonadati</taxon>
        <taxon>Pseudomonadota</taxon>
        <taxon>Alphaproteobacteria</taxon>
        <taxon>Hyphomicrobiales</taxon>
        <taxon>Rhizobiaceae</taxon>
        <taxon>Liberibacter</taxon>
    </lineage>
</organism>
<proteinExistence type="predicted"/>
<name>A0A937DIS8_9HYPH</name>
<evidence type="ECO:0000313" key="2">
    <source>
        <dbReference type="Proteomes" id="UP000736856"/>
    </source>
</evidence>
<comment type="caution">
    <text evidence="1">The sequence shown here is derived from an EMBL/GenBank/DDBJ whole genome shotgun (WGS) entry which is preliminary data.</text>
</comment>
<dbReference type="Proteomes" id="UP000736856">
    <property type="component" value="Unassembled WGS sequence"/>
</dbReference>
<accession>A0A937DIS8</accession>